<accession>A0A3D9FM49</accession>
<dbReference type="Proteomes" id="UP000257004">
    <property type="component" value="Unassembled WGS sequence"/>
</dbReference>
<comment type="caution">
    <text evidence="1">The sequence shown here is derived from an EMBL/GenBank/DDBJ whole genome shotgun (WGS) entry which is preliminary data.</text>
</comment>
<reference evidence="1 2" key="1">
    <citation type="submission" date="2018-07" db="EMBL/GenBank/DDBJ databases">
        <title>Genomic Encyclopedia of Archaeal and Bacterial Type Strains, Phase II (KMG-II): from individual species to whole genera.</title>
        <authorList>
            <person name="Goeker M."/>
        </authorList>
    </citation>
    <scope>NUCLEOTIDE SEQUENCE [LARGE SCALE GENOMIC DNA]</scope>
    <source>
        <strain evidence="1 2">DSM 25795</strain>
    </source>
</reference>
<dbReference type="EMBL" id="QRDQ01000012">
    <property type="protein sequence ID" value="RED19561.1"/>
    <property type="molecule type" value="Genomic_DNA"/>
</dbReference>
<dbReference type="RefSeq" id="WP_115889790.1">
    <property type="nucleotide sequence ID" value="NZ_QRDQ01000012.1"/>
</dbReference>
<evidence type="ECO:0000313" key="1">
    <source>
        <dbReference type="EMBL" id="RED19561.1"/>
    </source>
</evidence>
<gene>
    <name evidence="1" type="ORF">BD847_3848</name>
</gene>
<dbReference type="OrthoDB" id="6336595at2"/>
<dbReference type="AlphaFoldDB" id="A0A3D9FM49"/>
<sequence>MKLELPNWTSHHNMLIYSVLFYCEENDLDFKIVFNNKIVAGGAILYADGKVIFFDYSDNNLFISDPEKYDFYLKRSLLLKDYSKNVHPLNFQVNLSYKALKLLLKFDFRNLIDSRNRTEVVRASDYFNLGTNLSHQAMDVRCFPKKVSDNNGKIIFHTRLWDPKNHPDDEEKQRRMIQNEFRIEACRIIKKNFKNSSVGIFPDSLSKIIAPDLLLDLKQTAKKDYFKSLLNADIGIADDGLKNTPGWKIGEYLLFGKAVITTPVNVVIEDFKEHINYEKVSTRNSFNELPEKIESLLTGKKYLEMGQNNFIWSGLNLHPKNYINRILSITENII</sequence>
<protein>
    <recommendedName>
        <fullName evidence="3">Glycosyl transferase family 1</fullName>
    </recommendedName>
</protein>
<proteinExistence type="predicted"/>
<evidence type="ECO:0000313" key="2">
    <source>
        <dbReference type="Proteomes" id="UP000257004"/>
    </source>
</evidence>
<name>A0A3D9FM49_9FLAO</name>
<evidence type="ECO:0008006" key="3">
    <source>
        <dbReference type="Google" id="ProtNLM"/>
    </source>
</evidence>
<organism evidence="1 2">
    <name type="scientific">Flavobacterium cutihirudinis</name>
    <dbReference type="NCBI Taxonomy" id="1265740"/>
    <lineage>
        <taxon>Bacteria</taxon>
        <taxon>Pseudomonadati</taxon>
        <taxon>Bacteroidota</taxon>
        <taxon>Flavobacteriia</taxon>
        <taxon>Flavobacteriales</taxon>
        <taxon>Flavobacteriaceae</taxon>
        <taxon>Flavobacterium</taxon>
    </lineage>
</organism>
<keyword evidence="2" id="KW-1185">Reference proteome</keyword>